<reference evidence="1 2" key="1">
    <citation type="submission" date="2016-03" db="EMBL/GenBank/DDBJ databases">
        <title>Complete genome sequence of Pedobacter cryoconitis PAMC 27485.</title>
        <authorList>
            <person name="Lee J."/>
            <person name="Kim O.-S."/>
        </authorList>
    </citation>
    <scope>NUCLEOTIDE SEQUENCE [LARGE SCALE GENOMIC DNA]</scope>
    <source>
        <strain evidence="1 2">PAMC 27485</strain>
    </source>
</reference>
<keyword evidence="2" id="KW-1185">Reference proteome</keyword>
<dbReference type="EMBL" id="CP014504">
    <property type="protein sequence ID" value="AMP98721.1"/>
    <property type="molecule type" value="Genomic_DNA"/>
</dbReference>
<protein>
    <submittedName>
        <fullName evidence="1">Uncharacterized protein</fullName>
    </submittedName>
</protein>
<evidence type="ECO:0000313" key="2">
    <source>
        <dbReference type="Proteomes" id="UP000071561"/>
    </source>
</evidence>
<accession>A0A127VC13</accession>
<dbReference type="RefSeq" id="WP_068399482.1">
    <property type="nucleotide sequence ID" value="NZ_CP014504.1"/>
</dbReference>
<gene>
    <name evidence="1" type="ORF">AY601_1812</name>
</gene>
<sequence length="125" mass="13697">MKFLEQPYQQRLVVSAGSVQEPETSDAPVIVLHLAGERGRVAGTGTFAAGKRALKDFIVNGSIHNLNGQIIISLRVYEWDTLIGSILIALDGKNQNTANYKFKFDEVWRTEGAIVKVENLAALIA</sequence>
<dbReference type="AlphaFoldDB" id="A0A127VC13"/>
<name>A0A127VC13_9SPHI</name>
<organism evidence="1 2">
    <name type="scientific">Pedobacter cryoconitis</name>
    <dbReference type="NCBI Taxonomy" id="188932"/>
    <lineage>
        <taxon>Bacteria</taxon>
        <taxon>Pseudomonadati</taxon>
        <taxon>Bacteroidota</taxon>
        <taxon>Sphingobacteriia</taxon>
        <taxon>Sphingobacteriales</taxon>
        <taxon>Sphingobacteriaceae</taxon>
        <taxon>Pedobacter</taxon>
    </lineage>
</organism>
<proteinExistence type="predicted"/>
<dbReference type="Proteomes" id="UP000071561">
    <property type="component" value="Chromosome"/>
</dbReference>
<evidence type="ECO:0000313" key="1">
    <source>
        <dbReference type="EMBL" id="AMP98721.1"/>
    </source>
</evidence>
<dbReference type="KEGG" id="pcm:AY601_1812"/>
<dbReference type="PATRIC" id="fig|188932.3.peg.1891"/>